<accession>A0ABC8RV80</accession>
<sequence>MEIEVRVVGGIESCFVSLPLLLIQTLDSTYSRSGQPLPPILALELRSLDGNQLWHVAWSGSASTSSAIEIAQQFAECIRLPGYTTVQVRAVPNLPKASLVTIEPLTEDDWEVLELNSEHAEAAILKQVLN</sequence>
<dbReference type="InterPro" id="IPR029067">
    <property type="entry name" value="CDC48_domain_2-like_sf"/>
</dbReference>
<evidence type="ECO:0000259" key="3">
    <source>
        <dbReference type="Pfam" id="PF09262"/>
    </source>
</evidence>
<keyword evidence="1" id="KW-0547">Nucleotide-binding</keyword>
<proteinExistence type="predicted"/>
<comment type="caution">
    <text evidence="4">The sequence shown here is derived from an EMBL/GenBank/DDBJ whole genome shotgun (WGS) entry which is preliminary data.</text>
</comment>
<evidence type="ECO:0000256" key="1">
    <source>
        <dbReference type="ARBA" id="ARBA00022741"/>
    </source>
</evidence>
<protein>
    <recommendedName>
        <fullName evidence="3">Peroxisomal ATPase PEX1 N-terminal C-lobe domain-containing protein</fullName>
    </recommendedName>
</protein>
<dbReference type="Pfam" id="PF09262">
    <property type="entry name" value="PEX-1N"/>
    <property type="match status" value="1"/>
</dbReference>
<keyword evidence="2" id="KW-0067">ATP-binding</keyword>
<dbReference type="InterPro" id="IPR009010">
    <property type="entry name" value="Asp_de-COase-like_dom_sf"/>
</dbReference>
<organism evidence="4 5">
    <name type="scientific">Ilex paraguariensis</name>
    <name type="common">yerba mate</name>
    <dbReference type="NCBI Taxonomy" id="185542"/>
    <lineage>
        <taxon>Eukaryota</taxon>
        <taxon>Viridiplantae</taxon>
        <taxon>Streptophyta</taxon>
        <taxon>Embryophyta</taxon>
        <taxon>Tracheophyta</taxon>
        <taxon>Spermatophyta</taxon>
        <taxon>Magnoliopsida</taxon>
        <taxon>eudicotyledons</taxon>
        <taxon>Gunneridae</taxon>
        <taxon>Pentapetalae</taxon>
        <taxon>asterids</taxon>
        <taxon>campanulids</taxon>
        <taxon>Aquifoliales</taxon>
        <taxon>Aquifoliaceae</taxon>
        <taxon>Ilex</taxon>
    </lineage>
</organism>
<evidence type="ECO:0000313" key="5">
    <source>
        <dbReference type="Proteomes" id="UP001642360"/>
    </source>
</evidence>
<evidence type="ECO:0000313" key="4">
    <source>
        <dbReference type="EMBL" id="CAK9148480.1"/>
    </source>
</evidence>
<name>A0ABC8RV80_9AQUA</name>
<feature type="domain" description="Peroxisomal ATPase PEX1 N-terminal C-lobe" evidence="3">
    <location>
        <begin position="100"/>
        <end position="128"/>
    </location>
</feature>
<reference evidence="4 5" key="1">
    <citation type="submission" date="2024-02" db="EMBL/GenBank/DDBJ databases">
        <authorList>
            <person name="Vignale AGUSTIN F."/>
            <person name="Sosa J E."/>
            <person name="Modenutti C."/>
        </authorList>
    </citation>
    <scope>NUCLEOTIDE SEQUENCE [LARGE SCALE GENOMIC DNA]</scope>
</reference>
<dbReference type="Gene3D" id="3.10.330.10">
    <property type="match status" value="1"/>
</dbReference>
<evidence type="ECO:0000256" key="2">
    <source>
        <dbReference type="ARBA" id="ARBA00022840"/>
    </source>
</evidence>
<dbReference type="SUPFAM" id="SSF50692">
    <property type="entry name" value="ADC-like"/>
    <property type="match status" value="1"/>
</dbReference>
<dbReference type="EMBL" id="CAUOFW020001749">
    <property type="protein sequence ID" value="CAK9148480.1"/>
    <property type="molecule type" value="Genomic_DNA"/>
</dbReference>
<dbReference type="InterPro" id="IPR015342">
    <property type="entry name" value="PEX1-N_C-lobe"/>
</dbReference>
<dbReference type="AlphaFoldDB" id="A0ABC8RV80"/>
<dbReference type="SUPFAM" id="SSF54585">
    <property type="entry name" value="Cdc48 domain 2-like"/>
    <property type="match status" value="1"/>
</dbReference>
<dbReference type="Proteomes" id="UP001642360">
    <property type="component" value="Unassembled WGS sequence"/>
</dbReference>
<keyword evidence="5" id="KW-1185">Reference proteome</keyword>
<gene>
    <name evidence="4" type="ORF">ILEXP_LOCUS16420</name>
</gene>
<dbReference type="GO" id="GO:0005524">
    <property type="term" value="F:ATP binding"/>
    <property type="evidence" value="ECO:0007669"/>
    <property type="project" value="UniProtKB-KW"/>
</dbReference>